<evidence type="ECO:0000313" key="7">
    <source>
        <dbReference type="EMBL" id="KAK6958119.1"/>
    </source>
</evidence>
<dbReference type="AlphaFoldDB" id="A0AAX6MZS6"/>
<dbReference type="Proteomes" id="UP001369815">
    <property type="component" value="Unassembled WGS sequence"/>
</dbReference>
<feature type="compositionally biased region" description="Low complexity" evidence="5">
    <location>
        <begin position="269"/>
        <end position="280"/>
    </location>
</feature>
<feature type="region of interest" description="Disordered" evidence="5">
    <location>
        <begin position="538"/>
        <end position="589"/>
    </location>
</feature>
<proteinExistence type="predicted"/>
<dbReference type="GO" id="GO:0005783">
    <property type="term" value="C:endoplasmic reticulum"/>
    <property type="evidence" value="ECO:0007669"/>
    <property type="project" value="TreeGrafter"/>
</dbReference>
<feature type="compositionally biased region" description="Basic and acidic residues" evidence="5">
    <location>
        <begin position="188"/>
        <end position="199"/>
    </location>
</feature>
<dbReference type="Pfam" id="PF12329">
    <property type="entry name" value="TMF_DNA_bd"/>
    <property type="match status" value="1"/>
</dbReference>
<evidence type="ECO:0000259" key="6">
    <source>
        <dbReference type="Pfam" id="PF12325"/>
    </source>
</evidence>
<keyword evidence="3 4" id="KW-0175">Coiled coil</keyword>
<feature type="region of interest" description="Disordered" evidence="5">
    <location>
        <begin position="637"/>
        <end position="748"/>
    </location>
</feature>
<feature type="compositionally biased region" description="Low complexity" evidence="5">
    <location>
        <begin position="712"/>
        <end position="723"/>
    </location>
</feature>
<gene>
    <name evidence="7" type="ORF">Daesc_000912</name>
</gene>
<feature type="compositionally biased region" description="Low complexity" evidence="5">
    <location>
        <begin position="127"/>
        <end position="140"/>
    </location>
</feature>
<feature type="region of interest" description="Disordered" evidence="5">
    <location>
        <begin position="269"/>
        <end position="289"/>
    </location>
</feature>
<feature type="compositionally biased region" description="Polar residues" evidence="5">
    <location>
        <begin position="98"/>
        <end position="126"/>
    </location>
</feature>
<reference evidence="7 8" key="1">
    <citation type="journal article" date="2024" name="Front Chem Biol">
        <title>Unveiling the potential of Daldinia eschscholtzii MFLUCC 19-0629 through bioactivity and bioinformatics studies for enhanced sustainable agriculture production.</title>
        <authorList>
            <person name="Brooks S."/>
            <person name="Weaver J.A."/>
            <person name="Klomchit A."/>
            <person name="Alharthi S.A."/>
            <person name="Onlamun T."/>
            <person name="Nurani R."/>
            <person name="Vong T.K."/>
            <person name="Alberti F."/>
            <person name="Greco C."/>
        </authorList>
    </citation>
    <scope>NUCLEOTIDE SEQUENCE [LARGE SCALE GENOMIC DNA]</scope>
    <source>
        <strain evidence="7">MFLUCC 19-0629</strain>
    </source>
</reference>
<dbReference type="InterPro" id="IPR022091">
    <property type="entry name" value="TMF_TATA-bd"/>
</dbReference>
<evidence type="ECO:0000256" key="5">
    <source>
        <dbReference type="SAM" id="MobiDB-lite"/>
    </source>
</evidence>
<feature type="compositionally biased region" description="Basic and acidic residues" evidence="5">
    <location>
        <begin position="579"/>
        <end position="589"/>
    </location>
</feature>
<dbReference type="GO" id="GO:0005794">
    <property type="term" value="C:Golgi apparatus"/>
    <property type="evidence" value="ECO:0007669"/>
    <property type="project" value="UniProtKB-SubCell"/>
</dbReference>
<dbReference type="Pfam" id="PF12325">
    <property type="entry name" value="TMF_TATA_bd"/>
    <property type="match status" value="1"/>
</dbReference>
<evidence type="ECO:0000256" key="2">
    <source>
        <dbReference type="ARBA" id="ARBA00023034"/>
    </source>
</evidence>
<evidence type="ECO:0000256" key="4">
    <source>
        <dbReference type="SAM" id="Coils"/>
    </source>
</evidence>
<feature type="compositionally biased region" description="Low complexity" evidence="5">
    <location>
        <begin position="42"/>
        <end position="69"/>
    </location>
</feature>
<dbReference type="PANTHER" id="PTHR46515:SF1">
    <property type="entry name" value="TATA ELEMENT MODULATORY FACTOR"/>
    <property type="match status" value="1"/>
</dbReference>
<keyword evidence="2" id="KW-0333">Golgi apparatus</keyword>
<feature type="coiled-coil region" evidence="4">
    <location>
        <begin position="334"/>
        <end position="489"/>
    </location>
</feature>
<dbReference type="EMBL" id="JBANMG010000001">
    <property type="protein sequence ID" value="KAK6958119.1"/>
    <property type="molecule type" value="Genomic_DNA"/>
</dbReference>
<feature type="coiled-coil region" evidence="4">
    <location>
        <begin position="770"/>
        <end position="870"/>
    </location>
</feature>
<accession>A0AAX6MZS6</accession>
<dbReference type="InterPro" id="IPR022092">
    <property type="entry name" value="TMF_DNA-bd"/>
</dbReference>
<protein>
    <recommendedName>
        <fullName evidence="6">TATA element modulatory factor 1 TATA binding domain-containing protein</fullName>
    </recommendedName>
</protein>
<organism evidence="7 8">
    <name type="scientific">Daldinia eschscholtzii</name>
    <dbReference type="NCBI Taxonomy" id="292717"/>
    <lineage>
        <taxon>Eukaryota</taxon>
        <taxon>Fungi</taxon>
        <taxon>Dikarya</taxon>
        <taxon>Ascomycota</taxon>
        <taxon>Pezizomycotina</taxon>
        <taxon>Sordariomycetes</taxon>
        <taxon>Xylariomycetidae</taxon>
        <taxon>Xylariales</taxon>
        <taxon>Hypoxylaceae</taxon>
        <taxon>Daldinia</taxon>
    </lineage>
</organism>
<feature type="compositionally biased region" description="Basic and acidic residues" evidence="5">
    <location>
        <begin position="82"/>
        <end position="91"/>
    </location>
</feature>
<evidence type="ECO:0000256" key="1">
    <source>
        <dbReference type="ARBA" id="ARBA00004555"/>
    </source>
</evidence>
<sequence length="873" mass="95688">MSAPQKSSRWGSFLSQAVAGVEARLDNILAEEDSTKQPSPQRPTKTPSNSSTPITTTTAAAAAAAAAATAPPPRSTTPSRSSNDRLQERLARAVAARNATQKSDASPARLSTESAPPTQSPRTSTDVPPAASAVQSPPNAEKIETIEDDTTSKAPTTSTLGDGASANPPAPAADEQATEGKLQASSQPDDKVQGDEKPEPSPFGVEVGLPGTEDVSASSALYKQRIIDLEKALEDSNAQHQEELHSHVERVDALQAKLQYLARQVSEAARAAAAAAPAGSAEKKDAEKDQQIAQLMEEGQILASTEQKHRSIIKKLRGQLVVVEKELNEQKLWRQKTEAELNTLQKKLQDQGDVEKANANSQKQISQLRKDLETLKAEISSKDSTISELKDRLQEETDRAKTLAAKVDEQLREAGEKHVKELEETVATLEVEKSLIADRAKLQAAELQEKADRAAERFRAVELELKGEVQILESKLEALRIRAEEASTGAVGDAQAKLLRQIETLQTQYSIASENWQGIEASLIAKAAALEKERDEALRRESEMRRKARETDQASRAKRQEEELEEARNQLPSVQQDLSSHRSEIETLRKRAEEAEAALAEAKSDFERQRLAWKEEKAERTDPDRRNWLEDIPTTAPFRNISRPESPLLTAPQRTYSGDFLGLQSYPTRLRKTSAPSSNGEPSPGDRPASARRPSGLPPMRSPMFPYSSVQSSGTPPSLSGGLEILASPPTHPIDRDDISENETPASPQNVLQDVMSVSTMTAGPSVQLVERMSAVVRRLESEKVAAKEELARISSQRDEARGEIVVLMKELEAEKGAKKKVEELEKEVAVINERYQTTLEMLGEKSELVEELRADVDDVKAMYRDLVERTIK</sequence>
<feature type="domain" description="TATA element modulatory factor 1 TATA binding" evidence="6">
    <location>
        <begin position="757"/>
        <end position="870"/>
    </location>
</feature>
<evidence type="ECO:0000313" key="8">
    <source>
        <dbReference type="Proteomes" id="UP001369815"/>
    </source>
</evidence>
<dbReference type="PANTHER" id="PTHR46515">
    <property type="entry name" value="TATA ELEMENT MODULATORY FACTOR TMF1"/>
    <property type="match status" value="1"/>
</dbReference>
<comment type="subcellular location">
    <subcellularLocation>
        <location evidence="1">Golgi apparatus</location>
    </subcellularLocation>
</comment>
<feature type="region of interest" description="Disordered" evidence="5">
    <location>
        <begin position="25"/>
        <end position="211"/>
    </location>
</feature>
<comment type="caution">
    <text evidence="7">The sequence shown here is derived from an EMBL/GenBank/DDBJ whole genome shotgun (WGS) entry which is preliminary data.</text>
</comment>
<name>A0AAX6MZS6_9PEZI</name>
<evidence type="ECO:0000256" key="3">
    <source>
        <dbReference type="ARBA" id="ARBA00023054"/>
    </source>
</evidence>
<keyword evidence="8" id="KW-1185">Reference proteome</keyword>
<feature type="compositionally biased region" description="Basic and acidic residues" evidence="5">
    <location>
        <begin position="538"/>
        <end position="561"/>
    </location>
</feature>
<dbReference type="InterPro" id="IPR052602">
    <property type="entry name" value="Growth_transcription_reg"/>
</dbReference>